<protein>
    <submittedName>
        <fullName evidence="2">Uncharacterized protein</fullName>
    </submittedName>
</protein>
<feature type="region of interest" description="Disordered" evidence="1">
    <location>
        <begin position="109"/>
        <end position="150"/>
    </location>
</feature>
<proteinExistence type="predicted"/>
<accession>A0A7X0EEY6</accession>
<keyword evidence="3" id="KW-1185">Reference proteome</keyword>
<organism evidence="2 3">
    <name type="scientific">Nitrospirillum iridis</name>
    <dbReference type="NCBI Taxonomy" id="765888"/>
    <lineage>
        <taxon>Bacteria</taxon>
        <taxon>Pseudomonadati</taxon>
        <taxon>Pseudomonadota</taxon>
        <taxon>Alphaproteobacteria</taxon>
        <taxon>Rhodospirillales</taxon>
        <taxon>Azospirillaceae</taxon>
        <taxon>Nitrospirillum</taxon>
    </lineage>
</organism>
<feature type="compositionally biased region" description="Low complexity" evidence="1">
    <location>
        <begin position="12"/>
        <end position="27"/>
    </location>
</feature>
<evidence type="ECO:0000313" key="2">
    <source>
        <dbReference type="EMBL" id="MBB6253500.1"/>
    </source>
</evidence>
<comment type="caution">
    <text evidence="2">The sequence shown here is derived from an EMBL/GenBank/DDBJ whole genome shotgun (WGS) entry which is preliminary data.</text>
</comment>
<dbReference type="RefSeq" id="WP_184804139.1">
    <property type="nucleotide sequence ID" value="NZ_JACIIZ010000012.1"/>
</dbReference>
<name>A0A7X0EEY6_9PROT</name>
<gene>
    <name evidence="2" type="ORF">FHS74_004069</name>
</gene>
<reference evidence="2 3" key="1">
    <citation type="submission" date="2020-08" db="EMBL/GenBank/DDBJ databases">
        <title>Genomic Encyclopedia of Type Strains, Phase IV (KMG-IV): sequencing the most valuable type-strain genomes for metagenomic binning, comparative biology and taxonomic classification.</title>
        <authorList>
            <person name="Goeker M."/>
        </authorList>
    </citation>
    <scope>NUCLEOTIDE SEQUENCE [LARGE SCALE GENOMIC DNA]</scope>
    <source>
        <strain evidence="2 3">DSM 22198</strain>
    </source>
</reference>
<dbReference type="EMBL" id="JACIIZ010000012">
    <property type="protein sequence ID" value="MBB6253500.1"/>
    <property type="molecule type" value="Genomic_DNA"/>
</dbReference>
<evidence type="ECO:0000313" key="3">
    <source>
        <dbReference type="Proteomes" id="UP000539175"/>
    </source>
</evidence>
<sequence length="170" mass="17664">MTAISTSDGGTAAASQKAAANKAANQKTDGEFADLLKGGDDPKDMLAEITSGGFKGYWAWRVKEMKARIAQQVMGAMGVTREGLAQMSEDDRAEVEGLIMREVARQVREMTSGQAAKGGKLEDRGPDGQIDDSADPSRPAPTATGGAAVVSRGALGDATLQSMLMEQEAG</sequence>
<dbReference type="AlphaFoldDB" id="A0A7X0EEY6"/>
<feature type="region of interest" description="Disordered" evidence="1">
    <location>
        <begin position="1"/>
        <end position="41"/>
    </location>
</feature>
<dbReference type="Proteomes" id="UP000539175">
    <property type="component" value="Unassembled WGS sequence"/>
</dbReference>
<evidence type="ECO:0000256" key="1">
    <source>
        <dbReference type="SAM" id="MobiDB-lite"/>
    </source>
</evidence>